<protein>
    <submittedName>
        <fullName evidence="1">Uncharacterized protein</fullName>
    </submittedName>
</protein>
<evidence type="ECO:0000313" key="2">
    <source>
        <dbReference type="Proteomes" id="UP000694396"/>
    </source>
</evidence>
<dbReference type="Proteomes" id="UP000694396">
    <property type="component" value="Unplaced"/>
</dbReference>
<evidence type="ECO:0000313" key="1">
    <source>
        <dbReference type="Ensembl" id="ENSCRFP00000018778.1"/>
    </source>
</evidence>
<reference evidence="1" key="2">
    <citation type="submission" date="2025-09" db="UniProtKB">
        <authorList>
            <consortium name="Ensembl"/>
        </authorList>
    </citation>
    <scope>IDENTIFICATION</scope>
</reference>
<keyword evidence="2" id="KW-1185">Reference proteome</keyword>
<dbReference type="Ensembl" id="ENSCRFT00000019407.1">
    <property type="protein sequence ID" value="ENSCRFP00000018778.1"/>
    <property type="gene ID" value="ENSCRFG00000014149.1"/>
</dbReference>
<reference evidence="1" key="1">
    <citation type="submission" date="2025-08" db="UniProtKB">
        <authorList>
            <consortium name="Ensembl"/>
        </authorList>
    </citation>
    <scope>IDENTIFICATION</scope>
</reference>
<sequence>MSCSTPRKQLSHHRQGQVATVINTLAGGAAVDAELQVLALLVGHDQLLGHADGQGQVVPQLADVHRGPDVPGVHLYVFATDFLYNVQAPGVPISSACCTVNESCRQVISHCLIHFLICTVLVRFEDNSNLLLACGNSLEVGKGKRFVFY</sequence>
<dbReference type="AlphaFoldDB" id="A0A8C3RDZ1"/>
<proteinExistence type="predicted"/>
<name>A0A8C3RDZ1_9PASS</name>
<organism evidence="1 2">
    <name type="scientific">Cyanoderma ruficeps</name>
    <name type="common">rufous-capped babbler</name>
    <dbReference type="NCBI Taxonomy" id="181631"/>
    <lineage>
        <taxon>Eukaryota</taxon>
        <taxon>Metazoa</taxon>
        <taxon>Chordata</taxon>
        <taxon>Craniata</taxon>
        <taxon>Vertebrata</taxon>
        <taxon>Euteleostomi</taxon>
        <taxon>Archelosauria</taxon>
        <taxon>Archosauria</taxon>
        <taxon>Dinosauria</taxon>
        <taxon>Saurischia</taxon>
        <taxon>Theropoda</taxon>
        <taxon>Coelurosauria</taxon>
        <taxon>Aves</taxon>
        <taxon>Neognathae</taxon>
        <taxon>Neoaves</taxon>
        <taxon>Telluraves</taxon>
        <taxon>Australaves</taxon>
        <taxon>Passeriformes</taxon>
        <taxon>Sylvioidea</taxon>
        <taxon>Timaliidae</taxon>
        <taxon>Cyanoderma</taxon>
    </lineage>
</organism>
<accession>A0A8C3RDZ1</accession>